<comment type="caution">
    <text evidence="1">The sequence shown here is derived from an EMBL/GenBank/DDBJ whole genome shotgun (WGS) entry which is preliminary data.</text>
</comment>
<reference evidence="1 2" key="1">
    <citation type="journal article" date="2019" name="Commun. Biol.">
        <title>The bagworm genome reveals a unique fibroin gene that provides high tensile strength.</title>
        <authorList>
            <person name="Kono N."/>
            <person name="Nakamura H."/>
            <person name="Ohtoshi R."/>
            <person name="Tomita M."/>
            <person name="Numata K."/>
            <person name="Arakawa K."/>
        </authorList>
    </citation>
    <scope>NUCLEOTIDE SEQUENCE [LARGE SCALE GENOMIC DNA]</scope>
</reference>
<dbReference type="EMBL" id="BGZK01003012">
    <property type="protein sequence ID" value="GBP97827.1"/>
    <property type="molecule type" value="Genomic_DNA"/>
</dbReference>
<proteinExistence type="predicted"/>
<organism evidence="1 2">
    <name type="scientific">Eumeta variegata</name>
    <name type="common">Bagworm moth</name>
    <name type="synonym">Eumeta japonica</name>
    <dbReference type="NCBI Taxonomy" id="151549"/>
    <lineage>
        <taxon>Eukaryota</taxon>
        <taxon>Metazoa</taxon>
        <taxon>Ecdysozoa</taxon>
        <taxon>Arthropoda</taxon>
        <taxon>Hexapoda</taxon>
        <taxon>Insecta</taxon>
        <taxon>Pterygota</taxon>
        <taxon>Neoptera</taxon>
        <taxon>Endopterygota</taxon>
        <taxon>Lepidoptera</taxon>
        <taxon>Glossata</taxon>
        <taxon>Ditrysia</taxon>
        <taxon>Tineoidea</taxon>
        <taxon>Psychidae</taxon>
        <taxon>Oiketicinae</taxon>
        <taxon>Eumeta</taxon>
    </lineage>
</organism>
<name>A0A4C2AGJ7_EUMVA</name>
<dbReference type="Proteomes" id="UP000299102">
    <property type="component" value="Unassembled WGS sequence"/>
</dbReference>
<evidence type="ECO:0000313" key="1">
    <source>
        <dbReference type="EMBL" id="GBP97827.1"/>
    </source>
</evidence>
<protein>
    <submittedName>
        <fullName evidence="1">Uncharacterized protein</fullName>
    </submittedName>
</protein>
<accession>A0A4C2AGJ7</accession>
<gene>
    <name evidence="1" type="ORF">EVAR_95641_1</name>
</gene>
<keyword evidence="2" id="KW-1185">Reference proteome</keyword>
<sequence>MCAEAHAEWRWSRFVHSERERFLACPVLDPQTVQLSAHVPANRRRRLRVKVSDCAVSGQWRGARGGRIPVTLTAAIKRFMF</sequence>
<evidence type="ECO:0000313" key="2">
    <source>
        <dbReference type="Proteomes" id="UP000299102"/>
    </source>
</evidence>
<dbReference type="AlphaFoldDB" id="A0A4C2AGJ7"/>